<dbReference type="PANTHER" id="PTHR46119">
    <property type="entry name" value="OS08G0405700 PROTEIN"/>
    <property type="match status" value="1"/>
</dbReference>
<dbReference type="Gene3D" id="3.30.70.100">
    <property type="match status" value="1"/>
</dbReference>
<comment type="caution">
    <text evidence="4">The sequence shown here is derived from an EMBL/GenBank/DDBJ whole genome shotgun (WGS) entry which is preliminary data.</text>
</comment>
<accession>A0AAV0F4B7</accession>
<feature type="compositionally biased region" description="Low complexity" evidence="2">
    <location>
        <begin position="74"/>
        <end position="86"/>
    </location>
</feature>
<feature type="compositionally biased region" description="Basic and acidic residues" evidence="2">
    <location>
        <begin position="58"/>
        <end position="73"/>
    </location>
</feature>
<sequence length="225" mass="24741">MKALERLLVCFSPASTDICPSTAHSGTDRRRRVHRLGHPLPKSRHSTSKSSPLANRPFESRRKSSSDVPDNRRSTATTTTPASGSPFIDLLAEHSSNARTALLKRHNSADHSAAYSGSWPSRTRPDESPGEKPLSLANYLDGHSTHNYYTSSTTTPYRNHQVVELRVSLHCKGCERKVRKHLSTMEGVTSFSIDSVSKKVIVIGDVSPLGVLASISKVKSAELWR</sequence>
<evidence type="ECO:0000259" key="3">
    <source>
        <dbReference type="PROSITE" id="PS50846"/>
    </source>
</evidence>
<dbReference type="InterPro" id="IPR044526">
    <property type="entry name" value="NAKR1-3"/>
</dbReference>
<evidence type="ECO:0000313" key="5">
    <source>
        <dbReference type="Proteomes" id="UP001152523"/>
    </source>
</evidence>
<keyword evidence="5" id="KW-1185">Reference proteome</keyword>
<reference evidence="4" key="1">
    <citation type="submission" date="2022-07" db="EMBL/GenBank/DDBJ databases">
        <authorList>
            <person name="Macas J."/>
            <person name="Novak P."/>
            <person name="Neumann P."/>
        </authorList>
    </citation>
    <scope>NUCLEOTIDE SEQUENCE</scope>
</reference>
<dbReference type="EMBL" id="CAMAPF010000959">
    <property type="protein sequence ID" value="CAH9130306.1"/>
    <property type="molecule type" value="Genomic_DNA"/>
</dbReference>
<dbReference type="AlphaFoldDB" id="A0AAV0F4B7"/>
<feature type="region of interest" description="Disordered" evidence="2">
    <location>
        <begin position="106"/>
        <end position="132"/>
    </location>
</feature>
<feature type="region of interest" description="Disordered" evidence="2">
    <location>
        <begin position="19"/>
        <end position="87"/>
    </location>
</feature>
<feature type="compositionally biased region" description="Basic residues" evidence="2">
    <location>
        <begin position="29"/>
        <end position="47"/>
    </location>
</feature>
<evidence type="ECO:0000256" key="2">
    <source>
        <dbReference type="SAM" id="MobiDB-lite"/>
    </source>
</evidence>
<dbReference type="GO" id="GO:0046872">
    <property type="term" value="F:metal ion binding"/>
    <property type="evidence" value="ECO:0007669"/>
    <property type="project" value="InterPro"/>
</dbReference>
<dbReference type="PANTHER" id="PTHR46119:SF11">
    <property type="entry name" value="HEAVY METAL TRANSPORT_DETOXIFICATION SUPERFAMILY PROTEIN"/>
    <property type="match status" value="1"/>
</dbReference>
<name>A0AAV0F4B7_9ASTE</name>
<organism evidence="4 5">
    <name type="scientific">Cuscuta epithymum</name>
    <dbReference type="NCBI Taxonomy" id="186058"/>
    <lineage>
        <taxon>Eukaryota</taxon>
        <taxon>Viridiplantae</taxon>
        <taxon>Streptophyta</taxon>
        <taxon>Embryophyta</taxon>
        <taxon>Tracheophyta</taxon>
        <taxon>Spermatophyta</taxon>
        <taxon>Magnoliopsida</taxon>
        <taxon>eudicotyledons</taxon>
        <taxon>Gunneridae</taxon>
        <taxon>Pentapetalae</taxon>
        <taxon>asterids</taxon>
        <taxon>lamiids</taxon>
        <taxon>Solanales</taxon>
        <taxon>Convolvulaceae</taxon>
        <taxon>Cuscuteae</taxon>
        <taxon>Cuscuta</taxon>
        <taxon>Cuscuta subgen. Cuscuta</taxon>
    </lineage>
</organism>
<dbReference type="GO" id="GO:0009626">
    <property type="term" value="P:plant-type hypersensitive response"/>
    <property type="evidence" value="ECO:0007669"/>
    <property type="project" value="UniProtKB-KW"/>
</dbReference>
<dbReference type="PROSITE" id="PS50846">
    <property type="entry name" value="HMA_2"/>
    <property type="match status" value="1"/>
</dbReference>
<dbReference type="InterPro" id="IPR036163">
    <property type="entry name" value="HMA_dom_sf"/>
</dbReference>
<dbReference type="CDD" id="cd00371">
    <property type="entry name" value="HMA"/>
    <property type="match status" value="1"/>
</dbReference>
<dbReference type="Proteomes" id="UP001152523">
    <property type="component" value="Unassembled WGS sequence"/>
</dbReference>
<comment type="subcellular location">
    <subcellularLocation>
        <location evidence="1">Membrane</location>
        <topology evidence="1">Peripheral membrane protein</topology>
    </subcellularLocation>
</comment>
<evidence type="ECO:0000256" key="1">
    <source>
        <dbReference type="ARBA" id="ARBA00004170"/>
    </source>
</evidence>
<evidence type="ECO:0000313" key="4">
    <source>
        <dbReference type="EMBL" id="CAH9130306.1"/>
    </source>
</evidence>
<dbReference type="SUPFAM" id="SSF55008">
    <property type="entry name" value="HMA, heavy metal-associated domain"/>
    <property type="match status" value="1"/>
</dbReference>
<dbReference type="InterPro" id="IPR006121">
    <property type="entry name" value="HMA_dom"/>
</dbReference>
<dbReference type="Pfam" id="PF00403">
    <property type="entry name" value="HMA"/>
    <property type="match status" value="1"/>
</dbReference>
<protein>
    <recommendedName>
        <fullName evidence="3">HMA domain-containing protein</fullName>
    </recommendedName>
</protein>
<gene>
    <name evidence="4" type="ORF">CEPIT_LOCUS30533</name>
</gene>
<proteinExistence type="predicted"/>
<dbReference type="GO" id="GO:0016020">
    <property type="term" value="C:membrane"/>
    <property type="evidence" value="ECO:0007669"/>
    <property type="project" value="UniProtKB-SubCell"/>
</dbReference>
<feature type="domain" description="HMA" evidence="3">
    <location>
        <begin position="160"/>
        <end position="225"/>
    </location>
</feature>